<dbReference type="STRING" id="169760.PSTEL_22045"/>
<name>A0A089M1S3_9BACL</name>
<protein>
    <recommendedName>
        <fullName evidence="3">Hydrolase</fullName>
    </recommendedName>
</protein>
<dbReference type="Proteomes" id="UP000029507">
    <property type="component" value="Chromosome"/>
</dbReference>
<reference evidence="1 2" key="1">
    <citation type="submission" date="2014-08" db="EMBL/GenBank/DDBJ databases">
        <title>Comparative genomics of the Paenibacillus odorifer group.</title>
        <authorList>
            <person name="den Bakker H.C."/>
            <person name="Tsai Y.-C."/>
            <person name="Martin N."/>
            <person name="Korlach J."/>
            <person name="Wiedmann M."/>
        </authorList>
    </citation>
    <scope>NUCLEOTIDE SEQUENCE [LARGE SCALE GENOMIC DNA]</scope>
    <source>
        <strain evidence="1 2">DSM 14472</strain>
    </source>
</reference>
<dbReference type="HOGENOM" id="CLU_044146_3_1_9"/>
<dbReference type="InterPro" id="IPR000150">
    <property type="entry name" value="Cof"/>
</dbReference>
<proteinExistence type="predicted"/>
<dbReference type="AlphaFoldDB" id="A0A089M1S3"/>
<evidence type="ECO:0000313" key="1">
    <source>
        <dbReference type="EMBL" id="AIQ65398.1"/>
    </source>
</evidence>
<dbReference type="InterPro" id="IPR036412">
    <property type="entry name" value="HAD-like_sf"/>
</dbReference>
<dbReference type="GO" id="GO:0016791">
    <property type="term" value="F:phosphatase activity"/>
    <property type="evidence" value="ECO:0007669"/>
    <property type="project" value="UniProtKB-ARBA"/>
</dbReference>
<gene>
    <name evidence="1" type="ORF">PSTEL_22045</name>
</gene>
<evidence type="ECO:0008006" key="3">
    <source>
        <dbReference type="Google" id="ProtNLM"/>
    </source>
</evidence>
<dbReference type="Pfam" id="PF08282">
    <property type="entry name" value="Hydrolase_3"/>
    <property type="match status" value="1"/>
</dbReference>
<dbReference type="Gene3D" id="3.40.50.1000">
    <property type="entry name" value="HAD superfamily/HAD-like"/>
    <property type="match status" value="1"/>
</dbReference>
<dbReference type="CDD" id="cd07516">
    <property type="entry name" value="HAD_Pase"/>
    <property type="match status" value="1"/>
</dbReference>
<dbReference type="NCBIfam" id="TIGR00099">
    <property type="entry name" value="Cof-subfamily"/>
    <property type="match status" value="1"/>
</dbReference>
<evidence type="ECO:0000313" key="2">
    <source>
        <dbReference type="Proteomes" id="UP000029507"/>
    </source>
</evidence>
<dbReference type="EMBL" id="CP009286">
    <property type="protein sequence ID" value="AIQ65398.1"/>
    <property type="molecule type" value="Genomic_DNA"/>
</dbReference>
<sequence length="261" mass="29249">MNCSAVVLDLDGTLLNSEKTVSARSFEAVRDCYMRGMKIIFATARPPRAVKALLPEEFIEWGSFIYYNGAYTQCRHTGIDHHDPIEASLTAEVLRYCLDCEPDLDISLEIMDVWLSHKIYPEETLLKVIDRPQVMPVEELMKREATKILYSGKVNPKPLIEKFGTRLNILVTDNGSLVQISSTAASKENALTRLCERLDIPLEHVAAFGDDYNDIGLFQICGWPVAMGNAVHELKSMSKEITDSNDQDGVALVLERLLLEG</sequence>
<dbReference type="NCBIfam" id="TIGR01484">
    <property type="entry name" value="HAD-SF-IIB"/>
    <property type="match status" value="1"/>
</dbReference>
<dbReference type="GO" id="GO:0000287">
    <property type="term" value="F:magnesium ion binding"/>
    <property type="evidence" value="ECO:0007669"/>
    <property type="project" value="TreeGrafter"/>
</dbReference>
<dbReference type="SUPFAM" id="SSF56784">
    <property type="entry name" value="HAD-like"/>
    <property type="match status" value="1"/>
</dbReference>
<dbReference type="PANTHER" id="PTHR10000:SF8">
    <property type="entry name" value="HAD SUPERFAMILY HYDROLASE-LIKE, TYPE 3"/>
    <property type="match status" value="1"/>
</dbReference>
<dbReference type="InterPro" id="IPR023214">
    <property type="entry name" value="HAD_sf"/>
</dbReference>
<keyword evidence="2" id="KW-1185">Reference proteome</keyword>
<accession>A0A089M1S3</accession>
<organism evidence="1 2">
    <name type="scientific">Paenibacillus stellifer</name>
    <dbReference type="NCBI Taxonomy" id="169760"/>
    <lineage>
        <taxon>Bacteria</taxon>
        <taxon>Bacillati</taxon>
        <taxon>Bacillota</taxon>
        <taxon>Bacilli</taxon>
        <taxon>Bacillales</taxon>
        <taxon>Paenibacillaceae</taxon>
        <taxon>Paenibacillus</taxon>
    </lineage>
</organism>
<dbReference type="PROSITE" id="PS01228">
    <property type="entry name" value="COF_1"/>
    <property type="match status" value="1"/>
</dbReference>
<dbReference type="PANTHER" id="PTHR10000">
    <property type="entry name" value="PHOSPHOSERINE PHOSPHATASE"/>
    <property type="match status" value="1"/>
</dbReference>
<dbReference type="KEGG" id="pste:PSTEL_22045"/>
<dbReference type="InterPro" id="IPR006379">
    <property type="entry name" value="HAD-SF_hydro_IIB"/>
</dbReference>
<dbReference type="RefSeq" id="WP_038698419.1">
    <property type="nucleotide sequence ID" value="NZ_CP009286.1"/>
</dbReference>
<dbReference type="Gene3D" id="3.30.1240.10">
    <property type="match status" value="1"/>
</dbReference>
<dbReference type="GO" id="GO:0005829">
    <property type="term" value="C:cytosol"/>
    <property type="evidence" value="ECO:0007669"/>
    <property type="project" value="TreeGrafter"/>
</dbReference>